<organism evidence="3 4">
    <name type="scientific">Granulicella cerasi</name>
    <dbReference type="NCBI Taxonomy" id="741063"/>
    <lineage>
        <taxon>Bacteria</taxon>
        <taxon>Pseudomonadati</taxon>
        <taxon>Acidobacteriota</taxon>
        <taxon>Terriglobia</taxon>
        <taxon>Terriglobales</taxon>
        <taxon>Acidobacteriaceae</taxon>
        <taxon>Granulicella</taxon>
    </lineage>
</organism>
<dbReference type="EMBL" id="JBHSWI010000001">
    <property type="protein sequence ID" value="MFC6647077.1"/>
    <property type="molecule type" value="Genomic_DNA"/>
</dbReference>
<dbReference type="RefSeq" id="WP_263370993.1">
    <property type="nucleotide sequence ID" value="NZ_JAGSYD010000002.1"/>
</dbReference>
<evidence type="ECO:0000313" key="4">
    <source>
        <dbReference type="Proteomes" id="UP001596391"/>
    </source>
</evidence>
<evidence type="ECO:0000313" key="3">
    <source>
        <dbReference type="EMBL" id="MFC6647077.1"/>
    </source>
</evidence>
<dbReference type="PANTHER" id="PTHR43086">
    <property type="entry name" value="VERY-LONG-CHAIN 3-OXOOACYL-COA REDUCTASE"/>
    <property type="match status" value="1"/>
</dbReference>
<dbReference type="SUPFAM" id="SSF51735">
    <property type="entry name" value="NAD(P)-binding Rossmann-fold domains"/>
    <property type="match status" value="1"/>
</dbReference>
<accession>A0ABW1ZEE2</accession>
<dbReference type="GO" id="GO:0016491">
    <property type="term" value="F:oxidoreductase activity"/>
    <property type="evidence" value="ECO:0007669"/>
    <property type="project" value="UniProtKB-KW"/>
</dbReference>
<evidence type="ECO:0000256" key="2">
    <source>
        <dbReference type="ARBA" id="ARBA00023002"/>
    </source>
</evidence>
<dbReference type="Proteomes" id="UP001596391">
    <property type="component" value="Unassembled WGS sequence"/>
</dbReference>
<gene>
    <name evidence="3" type="ORF">ACFQBQ_16150</name>
</gene>
<dbReference type="CDD" id="cd05233">
    <property type="entry name" value="SDR_c"/>
    <property type="match status" value="1"/>
</dbReference>
<dbReference type="InterPro" id="IPR036291">
    <property type="entry name" value="NAD(P)-bd_dom_sf"/>
</dbReference>
<dbReference type="Pfam" id="PF00106">
    <property type="entry name" value="adh_short"/>
    <property type="match status" value="1"/>
</dbReference>
<dbReference type="EC" id="1.-.-.-" evidence="3"/>
<sequence length="149" mass="15781">MTQAMPGWDSGYVLRSARSLLLTASGQQKDSNVSQQRNTSPLQTSKLTTLEQFSNMIALNNTALTALSKAALMLFQKKNTGSIVNIGSGVGFAPLPMVPVYGPTKAYVMQFTQILQPQVAGTGIRVQLVTPGAVLSEGWDVAGALILTP</sequence>
<proteinExistence type="predicted"/>
<dbReference type="PRINTS" id="PR00081">
    <property type="entry name" value="GDHRDH"/>
</dbReference>
<keyword evidence="4" id="KW-1185">Reference proteome</keyword>
<comment type="caution">
    <text evidence="3">The sequence shown here is derived from an EMBL/GenBank/DDBJ whole genome shotgun (WGS) entry which is preliminary data.</text>
</comment>
<reference evidence="4" key="1">
    <citation type="journal article" date="2019" name="Int. J. Syst. Evol. Microbiol.">
        <title>The Global Catalogue of Microorganisms (GCM) 10K type strain sequencing project: providing services to taxonomists for standard genome sequencing and annotation.</title>
        <authorList>
            <consortium name="The Broad Institute Genomics Platform"/>
            <consortium name="The Broad Institute Genome Sequencing Center for Infectious Disease"/>
            <person name="Wu L."/>
            <person name="Ma J."/>
        </authorList>
    </citation>
    <scope>NUCLEOTIDE SEQUENCE [LARGE SCALE GENOMIC DNA]</scope>
    <source>
        <strain evidence="4">CGMCC 1.16026</strain>
    </source>
</reference>
<keyword evidence="1" id="KW-0521">NADP</keyword>
<dbReference type="Gene3D" id="3.40.50.720">
    <property type="entry name" value="NAD(P)-binding Rossmann-like Domain"/>
    <property type="match status" value="1"/>
</dbReference>
<protein>
    <submittedName>
        <fullName evidence="3">SDR family NAD(P)-dependent oxidoreductase</fullName>
        <ecNumber evidence="3">1.-.-.-</ecNumber>
    </submittedName>
</protein>
<evidence type="ECO:0000256" key="1">
    <source>
        <dbReference type="ARBA" id="ARBA00022857"/>
    </source>
</evidence>
<name>A0ABW1ZEE2_9BACT</name>
<keyword evidence="2 3" id="KW-0560">Oxidoreductase</keyword>
<dbReference type="PANTHER" id="PTHR43086:SF2">
    <property type="entry name" value="HYDROXYSTEROID DEHYDROGENASE-LIKE PROTEIN 1"/>
    <property type="match status" value="1"/>
</dbReference>
<dbReference type="InterPro" id="IPR002347">
    <property type="entry name" value="SDR_fam"/>
</dbReference>